<dbReference type="RefSeq" id="WP_136823233.1">
    <property type="nucleotide sequence ID" value="NZ_BMJX01000015.1"/>
</dbReference>
<evidence type="ECO:0000313" key="1">
    <source>
        <dbReference type="EMBL" id="TJY59715.1"/>
    </source>
</evidence>
<comment type="caution">
    <text evidence="1">The sequence shown here is derived from an EMBL/GenBank/DDBJ whole genome shotgun (WGS) entry which is preliminary data.</text>
</comment>
<proteinExistence type="predicted"/>
<protein>
    <submittedName>
        <fullName evidence="1">Uncharacterized protein</fullName>
    </submittedName>
</protein>
<sequence>MEFETAGVSASKFELDFYNRNDGRRFLNDAPSSAKFGYAYGGIGGSLDLEQDKASVGAGMVGFFYAKDFYKNNTSRNVAVYEFGASGFAGFFGGGFSLKIGHTW</sequence>
<dbReference type="Proteomes" id="UP000309872">
    <property type="component" value="Unassembled WGS sequence"/>
</dbReference>
<gene>
    <name evidence="1" type="ORF">FAZ19_23540</name>
</gene>
<dbReference type="AlphaFoldDB" id="A0A4U0GLQ1"/>
<organism evidence="1 2">
    <name type="scientific">Sphingobacterium alkalisoli</name>
    <dbReference type="NCBI Taxonomy" id="1874115"/>
    <lineage>
        <taxon>Bacteria</taxon>
        <taxon>Pseudomonadati</taxon>
        <taxon>Bacteroidota</taxon>
        <taxon>Sphingobacteriia</taxon>
        <taxon>Sphingobacteriales</taxon>
        <taxon>Sphingobacteriaceae</taxon>
        <taxon>Sphingobacterium</taxon>
    </lineage>
</organism>
<dbReference type="EMBL" id="SUKA01000014">
    <property type="protein sequence ID" value="TJY59715.1"/>
    <property type="molecule type" value="Genomic_DNA"/>
</dbReference>
<name>A0A4U0GLQ1_9SPHI</name>
<reference evidence="1 2" key="1">
    <citation type="submission" date="2019-04" db="EMBL/GenBank/DDBJ databases">
        <title>Sphingobacterium olei sp. nov., isolated from oil-contaminated soil.</title>
        <authorList>
            <person name="Liu B."/>
        </authorList>
    </citation>
    <scope>NUCLEOTIDE SEQUENCE [LARGE SCALE GENOMIC DNA]</scope>
    <source>
        <strain evidence="1 2">Y3L14</strain>
    </source>
</reference>
<evidence type="ECO:0000313" key="2">
    <source>
        <dbReference type="Proteomes" id="UP000309872"/>
    </source>
</evidence>
<keyword evidence="2" id="KW-1185">Reference proteome</keyword>
<accession>A0A4U0GLQ1</accession>